<dbReference type="AlphaFoldDB" id="A0A935K1K3"/>
<reference evidence="1 2" key="1">
    <citation type="submission" date="2020-10" db="EMBL/GenBank/DDBJ databases">
        <title>Connecting structure to function with the recovery of over 1000 high-quality activated sludge metagenome-assembled genomes encoding full-length rRNA genes using long-read sequencing.</title>
        <authorList>
            <person name="Singleton C.M."/>
            <person name="Petriglieri F."/>
            <person name="Kristensen J.M."/>
            <person name="Kirkegaard R.H."/>
            <person name="Michaelsen T.Y."/>
            <person name="Andersen M.H."/>
            <person name="Karst S.M."/>
            <person name="Dueholm M.S."/>
            <person name="Nielsen P.H."/>
            <person name="Albertsen M."/>
        </authorList>
    </citation>
    <scope>NUCLEOTIDE SEQUENCE [LARGE SCALE GENOMIC DNA]</scope>
    <source>
        <strain evidence="1">EsbW_18-Q3-R4-48_BATAC.463</strain>
    </source>
</reference>
<dbReference type="Proteomes" id="UP000739411">
    <property type="component" value="Unassembled WGS sequence"/>
</dbReference>
<comment type="caution">
    <text evidence="1">The sequence shown here is derived from an EMBL/GenBank/DDBJ whole genome shotgun (WGS) entry which is preliminary data.</text>
</comment>
<organism evidence="1 2">
    <name type="scientific">Candidatus Dechloromonas phosphorivorans</name>
    <dbReference type="NCBI Taxonomy" id="2899244"/>
    <lineage>
        <taxon>Bacteria</taxon>
        <taxon>Pseudomonadati</taxon>
        <taxon>Pseudomonadota</taxon>
        <taxon>Betaproteobacteria</taxon>
        <taxon>Rhodocyclales</taxon>
        <taxon>Azonexaceae</taxon>
        <taxon>Dechloromonas</taxon>
    </lineage>
</organism>
<evidence type="ECO:0008006" key="3">
    <source>
        <dbReference type="Google" id="ProtNLM"/>
    </source>
</evidence>
<name>A0A935K1K3_9RHOO</name>
<protein>
    <recommendedName>
        <fullName evidence="3">Pathogenicity locus</fullName>
    </recommendedName>
</protein>
<evidence type="ECO:0000313" key="2">
    <source>
        <dbReference type="Proteomes" id="UP000739411"/>
    </source>
</evidence>
<sequence length="78" mass="8470">MPFSIEERARMRALKGVGDTVIDRLEQIGFTSLAQLADQEASAITLQISGLMNSTCWHNSPQARNAIQAIINLARGTA</sequence>
<proteinExistence type="predicted"/>
<accession>A0A935K1K3</accession>
<gene>
    <name evidence="1" type="ORF">IPJ38_23080</name>
</gene>
<dbReference type="EMBL" id="JADJMS010000052">
    <property type="protein sequence ID" value="MBK7417532.1"/>
    <property type="molecule type" value="Genomic_DNA"/>
</dbReference>
<evidence type="ECO:0000313" key="1">
    <source>
        <dbReference type="EMBL" id="MBK7417532.1"/>
    </source>
</evidence>